<evidence type="ECO:0000256" key="2">
    <source>
        <dbReference type="SAM" id="Phobius"/>
    </source>
</evidence>
<dbReference type="InterPro" id="IPR044926">
    <property type="entry name" value="RGS_subdomain_2"/>
</dbReference>
<dbReference type="OMA" id="DDISSCW"/>
<dbReference type="PANTHER" id="PTHR10845">
    <property type="entry name" value="REGULATOR OF G PROTEIN SIGNALING"/>
    <property type="match status" value="1"/>
</dbReference>
<name>A0A6A5C652_NAEFO</name>
<accession>A0A6A5C652</accession>
<feature type="domain" description="RGS" evidence="3">
    <location>
        <begin position="420"/>
        <end position="575"/>
    </location>
</feature>
<dbReference type="PANTHER" id="PTHR10845:SF192">
    <property type="entry name" value="DOUBLE HIT, ISOFORM B"/>
    <property type="match status" value="1"/>
</dbReference>
<dbReference type="GeneID" id="68107894"/>
<sequence length="604" mass="67776">MDTENHNTSSSSDCVHNKEISSQLVGINTNDLVSQPQPTTTTATDTSNCFLTVHPSSVHQHHSSSSCSSPSSTMQLIERPLSIKSDDHDDISSCWSTPQQCSNTDNVQTENSSSEKHAQFDKSPTNQVIEINIPSVSAGLALHTSPQNLLARKGTGGIDKSSQLSSVGGKSPSRTTHSHGSKADGEGFKLYTCCGVIEFSWIKTLNLFSLFVNLVAFLTLGALIIASYSGSAAFNELLNGMDADTTFYRNMLIASARSCAFSNQSYAIAYNYSIIYNNYRDKFITSITEVLNVVPPQLQYHIPRNLTIYDLRTFKASVLESQVISLSLNGSFLNAMSIIESDLYKYYLDGYEIEYQPLLDYYNHKEVERKNFSIVMTTLSLIVICVSIAVVIPVVIASIAFSLKRDSSNTKKIKQMRANLLQDTMKDEKMRELFRAHCASEFSLENFMLLDKITDYKNNSEKSFQIQEYLYDNDSKNDETSSTVASSSQQEPPKKKKTKKGFTEKDLLQIEKKKFEIAFEIYSEFLDVNGEHSVNINKQMAESVKEQLDFYATGQSEHLPDQLFDSIFSEICILMLDSHQRFIAQQEANRIAKKEAMKTKKSRK</sequence>
<dbReference type="SUPFAM" id="SSF48097">
    <property type="entry name" value="Regulator of G-protein signaling, RGS"/>
    <property type="match status" value="1"/>
</dbReference>
<feature type="transmembrane region" description="Helical" evidence="2">
    <location>
        <begin position="379"/>
        <end position="403"/>
    </location>
</feature>
<keyword evidence="2" id="KW-0472">Membrane</keyword>
<protein>
    <recommendedName>
        <fullName evidence="3">RGS domain-containing protein</fullName>
    </recommendedName>
</protein>
<evidence type="ECO:0000313" key="4">
    <source>
        <dbReference type="EMBL" id="KAF0984777.1"/>
    </source>
</evidence>
<feature type="region of interest" description="Disordered" evidence="1">
    <location>
        <begin position="87"/>
        <end position="123"/>
    </location>
</feature>
<keyword evidence="2" id="KW-1133">Transmembrane helix</keyword>
<dbReference type="AlphaFoldDB" id="A0A6A5C652"/>
<dbReference type="InterPro" id="IPR036305">
    <property type="entry name" value="RGS_sf"/>
</dbReference>
<dbReference type="OrthoDB" id="10401303at2759"/>
<organism evidence="4 5">
    <name type="scientific">Naegleria fowleri</name>
    <name type="common">Brain eating amoeba</name>
    <dbReference type="NCBI Taxonomy" id="5763"/>
    <lineage>
        <taxon>Eukaryota</taxon>
        <taxon>Discoba</taxon>
        <taxon>Heterolobosea</taxon>
        <taxon>Tetramitia</taxon>
        <taxon>Eutetramitia</taxon>
        <taxon>Vahlkampfiidae</taxon>
        <taxon>Naegleria</taxon>
    </lineage>
</organism>
<dbReference type="VEuPathDB" id="AmoebaDB:FDP41_000676"/>
<feature type="compositionally biased region" description="Polar residues" evidence="1">
    <location>
        <begin position="160"/>
        <end position="175"/>
    </location>
</feature>
<feature type="region of interest" description="Disordered" evidence="1">
    <location>
        <begin position="152"/>
        <end position="183"/>
    </location>
</feature>
<comment type="caution">
    <text evidence="4">The sequence shown here is derived from an EMBL/GenBank/DDBJ whole genome shotgun (WGS) entry which is preliminary data.</text>
</comment>
<dbReference type="InterPro" id="IPR016137">
    <property type="entry name" value="RGS"/>
</dbReference>
<feature type="transmembrane region" description="Helical" evidence="2">
    <location>
        <begin position="207"/>
        <end position="228"/>
    </location>
</feature>
<dbReference type="Proteomes" id="UP000444721">
    <property type="component" value="Unassembled WGS sequence"/>
</dbReference>
<reference evidence="4 5" key="1">
    <citation type="journal article" date="2019" name="Sci. Rep.">
        <title>Nanopore sequencing improves the draft genome of the human pathogenic amoeba Naegleria fowleri.</title>
        <authorList>
            <person name="Liechti N."/>
            <person name="Schurch N."/>
            <person name="Bruggmann R."/>
            <person name="Wittwer M."/>
        </authorList>
    </citation>
    <scope>NUCLEOTIDE SEQUENCE [LARGE SCALE GENOMIC DNA]</scope>
    <source>
        <strain evidence="4 5">ATCC 30894</strain>
    </source>
</reference>
<evidence type="ECO:0000256" key="1">
    <source>
        <dbReference type="SAM" id="MobiDB-lite"/>
    </source>
</evidence>
<dbReference type="VEuPathDB" id="AmoebaDB:NfTy_031140"/>
<gene>
    <name evidence="4" type="ORF">FDP41_000676</name>
</gene>
<keyword evidence="5" id="KW-1185">Reference proteome</keyword>
<dbReference type="SMART" id="SM00315">
    <property type="entry name" value="RGS"/>
    <property type="match status" value="1"/>
</dbReference>
<evidence type="ECO:0000259" key="3">
    <source>
        <dbReference type="PROSITE" id="PS50132"/>
    </source>
</evidence>
<keyword evidence="2" id="KW-0812">Transmembrane</keyword>
<dbReference type="Gene3D" id="1.10.167.10">
    <property type="entry name" value="Regulator of G-protein Signalling 4, domain 2"/>
    <property type="match status" value="1"/>
</dbReference>
<dbReference type="EMBL" id="VFQX01000002">
    <property type="protein sequence ID" value="KAF0984777.1"/>
    <property type="molecule type" value="Genomic_DNA"/>
</dbReference>
<feature type="region of interest" description="Disordered" evidence="1">
    <location>
        <begin position="477"/>
        <end position="501"/>
    </location>
</feature>
<proteinExistence type="predicted"/>
<dbReference type="Pfam" id="PF00615">
    <property type="entry name" value="RGS"/>
    <property type="match status" value="1"/>
</dbReference>
<dbReference type="RefSeq" id="XP_044569490.1">
    <property type="nucleotide sequence ID" value="XM_044710429.1"/>
</dbReference>
<dbReference type="VEuPathDB" id="AmoebaDB:NF0053010"/>
<evidence type="ECO:0000313" key="5">
    <source>
        <dbReference type="Proteomes" id="UP000444721"/>
    </source>
</evidence>
<feature type="compositionally biased region" description="Polar residues" evidence="1">
    <location>
        <begin position="480"/>
        <end position="491"/>
    </location>
</feature>
<dbReference type="PROSITE" id="PS50132">
    <property type="entry name" value="RGS"/>
    <property type="match status" value="1"/>
</dbReference>
<feature type="compositionally biased region" description="Polar residues" evidence="1">
    <location>
        <begin position="94"/>
        <end position="112"/>
    </location>
</feature>